<dbReference type="EMBL" id="JAPDRQ010000022">
    <property type="protein sequence ID" value="KAJ9661527.1"/>
    <property type="molecule type" value="Genomic_DNA"/>
</dbReference>
<evidence type="ECO:0000313" key="1">
    <source>
        <dbReference type="EMBL" id="KAJ9661527.1"/>
    </source>
</evidence>
<gene>
    <name evidence="1" type="ORF">H2198_001907</name>
</gene>
<accession>A0ACC3AFM1</accession>
<organism evidence="1 2">
    <name type="scientific">Neophaeococcomyces mojaviensis</name>
    <dbReference type="NCBI Taxonomy" id="3383035"/>
    <lineage>
        <taxon>Eukaryota</taxon>
        <taxon>Fungi</taxon>
        <taxon>Dikarya</taxon>
        <taxon>Ascomycota</taxon>
        <taxon>Pezizomycotina</taxon>
        <taxon>Eurotiomycetes</taxon>
        <taxon>Chaetothyriomycetidae</taxon>
        <taxon>Chaetothyriales</taxon>
        <taxon>Chaetothyriales incertae sedis</taxon>
        <taxon>Neophaeococcomyces</taxon>
    </lineage>
</organism>
<evidence type="ECO:0000313" key="2">
    <source>
        <dbReference type="Proteomes" id="UP001172386"/>
    </source>
</evidence>
<name>A0ACC3AFM1_9EURO</name>
<keyword evidence="2" id="KW-1185">Reference proteome</keyword>
<comment type="caution">
    <text evidence="1">The sequence shown here is derived from an EMBL/GenBank/DDBJ whole genome shotgun (WGS) entry which is preliminary data.</text>
</comment>
<dbReference type="Proteomes" id="UP001172386">
    <property type="component" value="Unassembled WGS sequence"/>
</dbReference>
<reference evidence="1" key="1">
    <citation type="submission" date="2022-10" db="EMBL/GenBank/DDBJ databases">
        <title>Culturing micro-colonial fungi from biological soil crusts in the Mojave desert and describing Neophaeococcomyces mojavensis, and introducing the new genera and species Taxawa tesnikishii.</title>
        <authorList>
            <person name="Kurbessoian T."/>
            <person name="Stajich J.E."/>
        </authorList>
    </citation>
    <scope>NUCLEOTIDE SEQUENCE</scope>
    <source>
        <strain evidence="1">JES_112</strain>
    </source>
</reference>
<sequence>MPLTSTNKQTPTNYVVVLYPCHQLLDSAGPLDILSTITKRPEGANITLTVAAETLEPVPLAPVPPAGVDWEFEDVAELPKAEDGEVGGAGFDVEIRPSVTFEELLKSLRGRNDGMFEMVDGRGRKVVRSVDVLLIPGGIGTRMFRVPKGGKGEGGVGERWNNVEGAVKFVKELCEGQWVQSAVLTVCTGSDLLARTGLLDGRRATTNVMAFEKVAERNKGVQWQRLRRWVRSLPEEVKGDGKKGFEKEIWTSAGISAGMDLMLWFVAEIYGKEFAHGIARRLEYEWRSHIEEGEVDPYYT</sequence>
<proteinExistence type="predicted"/>
<protein>
    <submittedName>
        <fullName evidence="1">Uncharacterized protein</fullName>
    </submittedName>
</protein>